<name>A0A8J4SGR3_9TREM</name>
<feature type="compositionally biased region" description="Basic and acidic residues" evidence="1">
    <location>
        <begin position="551"/>
        <end position="562"/>
    </location>
</feature>
<feature type="signal peptide" evidence="2">
    <location>
        <begin position="1"/>
        <end position="23"/>
    </location>
</feature>
<feature type="compositionally biased region" description="Basic residues" evidence="1">
    <location>
        <begin position="563"/>
        <end position="591"/>
    </location>
</feature>
<feature type="compositionally biased region" description="Polar residues" evidence="1">
    <location>
        <begin position="709"/>
        <end position="723"/>
    </location>
</feature>
<dbReference type="EMBL" id="LUCH01006696">
    <property type="protein sequence ID" value="KAF5397158.1"/>
    <property type="molecule type" value="Genomic_DNA"/>
</dbReference>
<dbReference type="OrthoDB" id="6280488at2759"/>
<feature type="region of interest" description="Disordered" evidence="1">
    <location>
        <begin position="791"/>
        <end position="839"/>
    </location>
</feature>
<evidence type="ECO:0000256" key="2">
    <source>
        <dbReference type="SAM" id="SignalP"/>
    </source>
</evidence>
<organism evidence="3 4">
    <name type="scientific">Paragonimus heterotremus</name>
    <dbReference type="NCBI Taxonomy" id="100268"/>
    <lineage>
        <taxon>Eukaryota</taxon>
        <taxon>Metazoa</taxon>
        <taxon>Spiralia</taxon>
        <taxon>Lophotrochozoa</taxon>
        <taxon>Platyhelminthes</taxon>
        <taxon>Trematoda</taxon>
        <taxon>Digenea</taxon>
        <taxon>Plagiorchiida</taxon>
        <taxon>Troglotremata</taxon>
        <taxon>Troglotrematidae</taxon>
        <taxon>Paragonimus</taxon>
    </lineage>
</organism>
<feature type="compositionally biased region" description="Polar residues" evidence="1">
    <location>
        <begin position="801"/>
        <end position="810"/>
    </location>
</feature>
<feature type="compositionally biased region" description="Basic residues" evidence="1">
    <location>
        <begin position="446"/>
        <end position="463"/>
    </location>
</feature>
<feature type="region of interest" description="Disordered" evidence="1">
    <location>
        <begin position="709"/>
        <end position="728"/>
    </location>
</feature>
<feature type="compositionally biased region" description="Basic residues" evidence="1">
    <location>
        <begin position="521"/>
        <end position="534"/>
    </location>
</feature>
<feature type="compositionally biased region" description="Polar residues" evidence="1">
    <location>
        <begin position="642"/>
        <end position="653"/>
    </location>
</feature>
<protein>
    <submittedName>
        <fullName evidence="3">Uncharacterized protein</fullName>
    </submittedName>
</protein>
<feature type="compositionally biased region" description="Basic and acidic residues" evidence="1">
    <location>
        <begin position="422"/>
        <end position="445"/>
    </location>
</feature>
<feature type="compositionally biased region" description="Low complexity" evidence="1">
    <location>
        <begin position="592"/>
        <end position="618"/>
    </location>
</feature>
<dbReference type="Proteomes" id="UP000748531">
    <property type="component" value="Unassembled WGS sequence"/>
</dbReference>
<evidence type="ECO:0000313" key="4">
    <source>
        <dbReference type="Proteomes" id="UP000748531"/>
    </source>
</evidence>
<accession>A0A8J4SGR3</accession>
<feature type="compositionally biased region" description="Low complexity" evidence="1">
    <location>
        <begin position="535"/>
        <end position="550"/>
    </location>
</feature>
<feature type="compositionally biased region" description="Polar residues" evidence="1">
    <location>
        <begin position="179"/>
        <end position="191"/>
    </location>
</feature>
<evidence type="ECO:0000313" key="3">
    <source>
        <dbReference type="EMBL" id="KAF5397158.1"/>
    </source>
</evidence>
<feature type="compositionally biased region" description="Polar residues" evidence="1">
    <location>
        <begin position="822"/>
        <end position="832"/>
    </location>
</feature>
<feature type="compositionally biased region" description="Basic and acidic residues" evidence="1">
    <location>
        <begin position="74"/>
        <end position="100"/>
    </location>
</feature>
<feature type="region of interest" description="Disordered" evidence="1">
    <location>
        <begin position="63"/>
        <end position="110"/>
    </location>
</feature>
<gene>
    <name evidence="3" type="ORF">PHET_09272</name>
</gene>
<keyword evidence="2" id="KW-0732">Signal</keyword>
<proteinExistence type="predicted"/>
<feature type="compositionally biased region" description="Basic and acidic residues" evidence="1">
    <location>
        <begin position="472"/>
        <end position="507"/>
    </location>
</feature>
<reference evidence="3" key="1">
    <citation type="submission" date="2019-05" db="EMBL/GenBank/DDBJ databases">
        <title>Annotation for the trematode Paragonimus heterotremus.</title>
        <authorList>
            <person name="Choi Y.-J."/>
        </authorList>
    </citation>
    <scope>NUCLEOTIDE SEQUENCE</scope>
    <source>
        <strain evidence="3">LC</strain>
    </source>
</reference>
<sequence length="848" mass="94006">MHRASLHCLPANLFLMLITRLRWNEPRELTLHCPRDLFCPPNLDCCVVRYACPAFCNTYLHPKRSSSNSPPVSCEERPSNKQSGEKKSKPKRSKLDEGSTSKESTSAPSVSFPIKRSTLCTKHLDTPVTFRPTDTEHESEDSYPEKKPVVTTSCSHQVEHIRKSGTRSASPSKKAITGKTKTGSCFKQSPFSAEPPNASESRTSSVETSQRLSAYEGDFAHRLESGPLDCVTKRDSEASIPYKSSEKLRLKSQCHHGSSHEDSSRGRRAGCSINHESNDSTSLVTYNNTDDEQAQTDTLALSSHSSKKRRHAKRLKVVNELSLNVTPVVPTQIATATDDVSKVSKSQLSNEIKVVKTTAKSSWDSSDSDFEASTVDRTQVHVLSEKSLGIGESQSTKQHASKEVDVVKRSSAKRNSGSVALSDHKGNAEMVSNRDEVRAPSDVHGRPQRSKVKRSRRAHKRSHSSCSSSGHVHSDNGKMDLKRTCRTTEKRTHSQETESSRSSRNDSEYSTTSSRSSDRHDHHRHHSPRRKRSKSYTSHSSSRESSNISRGYRDRTKSSSRSDRHRRRRMRSSYRHRYRHRSYSSRSRSRSSWRTSDSSSRSSYRSSHSSASRASSTLSRHRSSTTRRSSSRQSDDLHRKVPSSSKLTRVDQPTSPPENRLARLGVGPLRQNCASDNRTSNLQTAFSLSNVAETVSAAVKRVTGGNAASTRCTLSSENGTSETALRPSDKVDAPVTASGLVDIPLPKDATQSSLYNRGLEELPTRNERAPYIGPQLPPDLAKRFGLSISEATPFPNPVPTELSTSASTVPSDARPTQHDSDTMPTSSSQTNAPEFFIPPEKVEHYRAI</sequence>
<feature type="region of interest" description="Disordered" evidence="1">
    <location>
        <begin position="386"/>
        <end position="665"/>
    </location>
</feature>
<evidence type="ECO:0000256" key="1">
    <source>
        <dbReference type="SAM" id="MobiDB-lite"/>
    </source>
</evidence>
<dbReference type="AlphaFoldDB" id="A0A8J4SGR3"/>
<keyword evidence="4" id="KW-1185">Reference proteome</keyword>
<feature type="region of interest" description="Disordered" evidence="1">
    <location>
        <begin position="126"/>
        <end position="283"/>
    </location>
</feature>
<comment type="caution">
    <text evidence="3">The sequence shown here is derived from an EMBL/GenBank/DDBJ whole genome shotgun (WGS) entry which is preliminary data.</text>
</comment>
<feature type="chain" id="PRO_5035287355" evidence="2">
    <location>
        <begin position="24"/>
        <end position="848"/>
    </location>
</feature>
<feature type="compositionally biased region" description="Polar residues" evidence="1">
    <location>
        <begin position="198"/>
        <end position="212"/>
    </location>
</feature>